<dbReference type="AlphaFoldDB" id="A0A7G9YHT9"/>
<dbReference type="EMBL" id="MT631266">
    <property type="protein sequence ID" value="QNO47573.1"/>
    <property type="molecule type" value="Genomic_DNA"/>
</dbReference>
<organism evidence="1">
    <name type="scientific">Candidatus Methanogaster sp. ANME-2c ERB4</name>
    <dbReference type="NCBI Taxonomy" id="2759911"/>
    <lineage>
        <taxon>Archaea</taxon>
        <taxon>Methanobacteriati</taxon>
        <taxon>Methanobacteriota</taxon>
        <taxon>Stenosarchaea group</taxon>
        <taxon>Methanomicrobia</taxon>
        <taxon>Methanosarcinales</taxon>
        <taxon>ANME-2 cluster</taxon>
        <taxon>Candidatus Methanogasteraceae</taxon>
        <taxon>Candidatus Methanogaster</taxon>
    </lineage>
</organism>
<gene>
    <name evidence="1" type="ORF">HEDHIHPB_00002</name>
</gene>
<reference evidence="1" key="1">
    <citation type="submission" date="2020-06" db="EMBL/GenBank/DDBJ databases">
        <title>Unique genomic features of the anaerobic methanotrophic archaea.</title>
        <authorList>
            <person name="Chadwick G.L."/>
            <person name="Skennerton C.T."/>
            <person name="Laso-Perez R."/>
            <person name="Leu A.O."/>
            <person name="Speth D.R."/>
            <person name="Yu H."/>
            <person name="Morgan-Lang C."/>
            <person name="Hatzenpichler R."/>
            <person name="Goudeau D."/>
            <person name="Malmstrom R."/>
            <person name="Brazelton W.J."/>
            <person name="Woyke T."/>
            <person name="Hallam S.J."/>
            <person name="Tyson G.W."/>
            <person name="Wegener G."/>
            <person name="Boetius A."/>
            <person name="Orphan V."/>
        </authorList>
    </citation>
    <scope>NUCLEOTIDE SEQUENCE</scope>
</reference>
<name>A0A7G9YHT9_9EURY</name>
<protein>
    <recommendedName>
        <fullName evidence="2">Apea-like HEPN domain-containing protein</fullName>
    </recommendedName>
</protein>
<accession>A0A7G9YHT9</accession>
<sequence>MPNTKTKTMREFYIQYYSKTLLTIGDLEELQQTPLPLWQVDFGDTTVVIQDCVRLEGADKLHAGLEFIVHACATNEEEAKEKSKGVVEFILNLISFSMLCSCDAAKIINVIEIKMDTNISPLQYYIYPFENDFISWSLVKIDTAIFVEVWNNYDKNEHRKRLMRAMSWFRTGLNKKGLDEFISYWVGVEILSKILKGNVDMRVKNELNKGIISEELIKILSLSSNASITNEKDGEWIISDETKDYDVMEKGGQLNIYTKDEQGCKKRITDDWIGAKKVFEDKLQCDDFSKIKRIRNEILHGYEELSNEFVKESEKYIPTIRMGLIACISTILGISDEIFNKVVNKDIRRGGLERWHVVKGNVENLPSDFDEMIINYPKIEVIKSKQIIRGEDRKLNIAYTFKCEFRDADTKFGVEEVESWGDQHSRVGKERIEIKEISRGENGAG</sequence>
<evidence type="ECO:0000313" key="1">
    <source>
        <dbReference type="EMBL" id="QNO47573.1"/>
    </source>
</evidence>
<proteinExistence type="predicted"/>
<evidence type="ECO:0008006" key="2">
    <source>
        <dbReference type="Google" id="ProtNLM"/>
    </source>
</evidence>